<reference evidence="2" key="1">
    <citation type="submission" date="2020-02" db="EMBL/GenBank/DDBJ databases">
        <authorList>
            <person name="Meier V. D."/>
        </authorList>
    </citation>
    <scope>NUCLEOTIDE SEQUENCE</scope>
    <source>
        <strain evidence="2">AVDCRST_MAG04</strain>
    </source>
</reference>
<name>A0A6J4GZY7_9PROT</name>
<evidence type="ECO:0000313" key="2">
    <source>
        <dbReference type="EMBL" id="CAA9211352.1"/>
    </source>
</evidence>
<gene>
    <name evidence="2" type="ORF">AVDCRST_MAG04-130</name>
</gene>
<feature type="non-terminal residue" evidence="2">
    <location>
        <position position="1"/>
    </location>
</feature>
<proteinExistence type="predicted"/>
<dbReference type="AlphaFoldDB" id="A0A6J4GZY7"/>
<accession>A0A6J4GZY7</accession>
<evidence type="ECO:0000256" key="1">
    <source>
        <dbReference type="SAM" id="MobiDB-lite"/>
    </source>
</evidence>
<organism evidence="2">
    <name type="scientific">uncultured Acetobacteraceae bacterium</name>
    <dbReference type="NCBI Taxonomy" id="169975"/>
    <lineage>
        <taxon>Bacteria</taxon>
        <taxon>Pseudomonadati</taxon>
        <taxon>Pseudomonadota</taxon>
        <taxon>Alphaproteobacteria</taxon>
        <taxon>Acetobacterales</taxon>
        <taxon>Acetobacteraceae</taxon>
        <taxon>environmental samples</taxon>
    </lineage>
</organism>
<dbReference type="EMBL" id="CADCTL010000007">
    <property type="protein sequence ID" value="CAA9211352.1"/>
    <property type="molecule type" value="Genomic_DNA"/>
</dbReference>
<sequence length="125" mass="13106">GGGAARADGGRRAAGRGGDRGRAGGGRVRSARRQRRPGSGGPRRQRRRLRSAADRPQDAAAGRQGADRPAARRAPGPARGGDDRLPAAGRRRLAPGRARPAAPPDQADRNHALDRRPPGRRRSGL</sequence>
<feature type="region of interest" description="Disordered" evidence="1">
    <location>
        <begin position="1"/>
        <end position="125"/>
    </location>
</feature>
<protein>
    <submittedName>
        <fullName evidence="2">Uncharacterized protein</fullName>
    </submittedName>
</protein>
<feature type="compositionally biased region" description="Basic and acidic residues" evidence="1">
    <location>
        <begin position="106"/>
        <end position="117"/>
    </location>
</feature>
<feature type="non-terminal residue" evidence="2">
    <location>
        <position position="125"/>
    </location>
</feature>